<keyword evidence="2" id="KW-1185">Reference proteome</keyword>
<protein>
    <submittedName>
        <fullName evidence="1">Uncharacterized protein</fullName>
    </submittedName>
</protein>
<evidence type="ECO:0000313" key="1">
    <source>
        <dbReference type="EMBL" id="CCX10555.1"/>
    </source>
</evidence>
<accession>U4L4A7</accession>
<proteinExistence type="predicted"/>
<organism evidence="1 2">
    <name type="scientific">Pyronema omphalodes (strain CBS 100304)</name>
    <name type="common">Pyronema confluens</name>
    <dbReference type="NCBI Taxonomy" id="1076935"/>
    <lineage>
        <taxon>Eukaryota</taxon>
        <taxon>Fungi</taxon>
        <taxon>Dikarya</taxon>
        <taxon>Ascomycota</taxon>
        <taxon>Pezizomycotina</taxon>
        <taxon>Pezizomycetes</taxon>
        <taxon>Pezizales</taxon>
        <taxon>Pyronemataceae</taxon>
        <taxon>Pyronema</taxon>
    </lineage>
</organism>
<dbReference type="Proteomes" id="UP000018144">
    <property type="component" value="Unassembled WGS sequence"/>
</dbReference>
<reference evidence="1 2" key="1">
    <citation type="journal article" date="2013" name="PLoS Genet.">
        <title>The genome and development-dependent transcriptomes of Pyronema confluens: a window into fungal evolution.</title>
        <authorList>
            <person name="Traeger S."/>
            <person name="Altegoer F."/>
            <person name="Freitag M."/>
            <person name="Gabaldon T."/>
            <person name="Kempken F."/>
            <person name="Kumar A."/>
            <person name="Marcet-Houben M."/>
            <person name="Poggeler S."/>
            <person name="Stajich J.E."/>
            <person name="Nowrousian M."/>
        </authorList>
    </citation>
    <scope>NUCLEOTIDE SEQUENCE [LARGE SCALE GENOMIC DNA]</scope>
    <source>
        <strain evidence="2">CBS 100304</strain>
        <tissue evidence="1">Vegetative mycelium</tissue>
    </source>
</reference>
<dbReference type="EMBL" id="HF935553">
    <property type="protein sequence ID" value="CCX10555.1"/>
    <property type="molecule type" value="Genomic_DNA"/>
</dbReference>
<gene>
    <name evidence="1" type="ORF">PCON_10149</name>
</gene>
<evidence type="ECO:0000313" key="2">
    <source>
        <dbReference type="Proteomes" id="UP000018144"/>
    </source>
</evidence>
<dbReference type="AlphaFoldDB" id="U4L4A7"/>
<dbReference type="STRING" id="1076935.U4L4A7"/>
<name>U4L4A7_PYROM</name>
<dbReference type="OrthoDB" id="5592879at2759"/>
<sequence>MLYLHQLKLLLDPTGSASPAVEYISPIPLRASDRKPLPDPQAQFFISSLNSLLASESNPKQALKTVSSYWTAAMEISDNIRQLNVAYPNDVIILNQQLRIKATVLVKELRSKMEVTFVIAGDRELTTGTEVRVVYGSVGESVVVRAIREWEGGWNEGVKAVVEACLKERRRGGRVVGVKG</sequence>